<evidence type="ECO:0000313" key="2">
    <source>
        <dbReference type="EMBL" id="CAD6209295.1"/>
    </source>
</evidence>
<dbReference type="OrthoDB" id="124998at2759"/>
<dbReference type="EMBL" id="CAJGYO010000002">
    <property type="protein sequence ID" value="CAD6209295.1"/>
    <property type="molecule type" value="Genomic_DNA"/>
</dbReference>
<dbReference type="AlphaFoldDB" id="A0A811MJD6"/>
<feature type="region of interest" description="Disordered" evidence="1">
    <location>
        <begin position="142"/>
        <end position="168"/>
    </location>
</feature>
<sequence length="274" mass="30098">MESAIRDHLLWANATNQEIDHALKLNAAKVEAVGPGNTICCRSQQPHQLRIRSVIYLILANSASSKIIKELEHKVQVLQSADRGYDTLSTVDNAAADEDDLPEADDFDPTEVFTMEDFLEEDEIVEEFVRKIGDGFKADIQGGTSSVTRRRRQSGPRRRVDATGMDGHSPLQKYTAAIQMLACGSPADQLDERLLVSCFDEHKSAAETRTSAQAMGDFILKLCQSQLTNLTSKALDGRPTKLASAMCLASSGCALPRRRGRTLPRRRGCGPPRS</sequence>
<reference evidence="2" key="1">
    <citation type="submission" date="2020-10" db="EMBL/GenBank/DDBJ databases">
        <authorList>
            <person name="Han B."/>
            <person name="Lu T."/>
            <person name="Zhao Q."/>
            <person name="Huang X."/>
            <person name="Zhao Y."/>
        </authorList>
    </citation>
    <scope>NUCLEOTIDE SEQUENCE</scope>
</reference>
<proteinExistence type="predicted"/>
<comment type="caution">
    <text evidence="2">The sequence shown here is derived from an EMBL/GenBank/DDBJ whole genome shotgun (WGS) entry which is preliminary data.</text>
</comment>
<feature type="compositionally biased region" description="Basic residues" evidence="1">
    <location>
        <begin position="148"/>
        <end position="157"/>
    </location>
</feature>
<keyword evidence="3" id="KW-1185">Reference proteome</keyword>
<organism evidence="2 3">
    <name type="scientific">Miscanthus lutarioriparius</name>
    <dbReference type="NCBI Taxonomy" id="422564"/>
    <lineage>
        <taxon>Eukaryota</taxon>
        <taxon>Viridiplantae</taxon>
        <taxon>Streptophyta</taxon>
        <taxon>Embryophyta</taxon>
        <taxon>Tracheophyta</taxon>
        <taxon>Spermatophyta</taxon>
        <taxon>Magnoliopsida</taxon>
        <taxon>Liliopsida</taxon>
        <taxon>Poales</taxon>
        <taxon>Poaceae</taxon>
        <taxon>PACMAD clade</taxon>
        <taxon>Panicoideae</taxon>
        <taxon>Andropogonodae</taxon>
        <taxon>Andropogoneae</taxon>
        <taxon>Saccharinae</taxon>
        <taxon>Miscanthus</taxon>
    </lineage>
</organism>
<evidence type="ECO:0000313" key="3">
    <source>
        <dbReference type="Proteomes" id="UP000604825"/>
    </source>
</evidence>
<dbReference type="Proteomes" id="UP000604825">
    <property type="component" value="Unassembled WGS sequence"/>
</dbReference>
<accession>A0A811MJD6</accession>
<gene>
    <name evidence="2" type="ORF">NCGR_LOCUS5502</name>
</gene>
<protein>
    <submittedName>
        <fullName evidence="2">Uncharacterized protein</fullName>
    </submittedName>
</protein>
<evidence type="ECO:0000256" key="1">
    <source>
        <dbReference type="SAM" id="MobiDB-lite"/>
    </source>
</evidence>
<name>A0A811MJD6_9POAL</name>